<reference evidence="2 3" key="1">
    <citation type="submission" date="2019-12" db="EMBL/GenBank/DDBJ databases">
        <title>Whole genome shotgun sequence of Streptomyces libani subsp. libani NBRC 13452.</title>
        <authorList>
            <person name="Ichikawa N."/>
            <person name="Kimura A."/>
            <person name="Kitahashi Y."/>
            <person name="Komaki H."/>
            <person name="Tamura T."/>
        </authorList>
    </citation>
    <scope>NUCLEOTIDE SEQUENCE [LARGE SCALE GENOMIC DNA]</scope>
    <source>
        <strain evidence="2 3">NBRC 13452</strain>
    </source>
</reference>
<feature type="region of interest" description="Disordered" evidence="1">
    <location>
        <begin position="69"/>
        <end position="91"/>
    </location>
</feature>
<feature type="compositionally biased region" description="Basic and acidic residues" evidence="1">
    <location>
        <begin position="79"/>
        <end position="91"/>
    </location>
</feature>
<accession>A0A640TD69</accession>
<dbReference type="RefSeq" id="WP_381729893.1">
    <property type="nucleotide sequence ID" value="NZ_JBHTYQ010000004.1"/>
</dbReference>
<protein>
    <submittedName>
        <fullName evidence="2">Uncharacterized protein</fullName>
    </submittedName>
</protein>
<dbReference type="EMBL" id="BLIP01000001">
    <property type="protein sequence ID" value="GFE21150.1"/>
    <property type="molecule type" value="Genomic_DNA"/>
</dbReference>
<sequence>MKRSSTPSGPCSPGRCAQADVDTWLGHLGLGANTDQLAFQARIATTGPEAASSPRPRSGQIDLTVSNLRNGATAAGPMEKNRPGDYRHRPV</sequence>
<evidence type="ECO:0000313" key="2">
    <source>
        <dbReference type="EMBL" id="GFE21150.1"/>
    </source>
</evidence>
<dbReference type="AlphaFoldDB" id="A0A640TD69"/>
<evidence type="ECO:0000256" key="1">
    <source>
        <dbReference type="SAM" id="MobiDB-lite"/>
    </source>
</evidence>
<proteinExistence type="predicted"/>
<evidence type="ECO:0000313" key="3">
    <source>
        <dbReference type="Proteomes" id="UP000429552"/>
    </source>
</evidence>
<name>A0A640TD69_STRNI</name>
<comment type="caution">
    <text evidence="2">The sequence shown here is derived from an EMBL/GenBank/DDBJ whole genome shotgun (WGS) entry which is preliminary data.</text>
</comment>
<dbReference type="Proteomes" id="UP000429552">
    <property type="component" value="Unassembled WGS sequence"/>
</dbReference>
<gene>
    <name evidence="2" type="ORF">Sliba_16030</name>
</gene>
<organism evidence="2 3">
    <name type="scientific">Streptomyces nigrescens</name>
    <dbReference type="NCBI Taxonomy" id="1920"/>
    <lineage>
        <taxon>Bacteria</taxon>
        <taxon>Bacillati</taxon>
        <taxon>Actinomycetota</taxon>
        <taxon>Actinomycetes</taxon>
        <taxon>Kitasatosporales</taxon>
        <taxon>Streptomycetaceae</taxon>
        <taxon>Streptomyces</taxon>
    </lineage>
</organism>